<gene>
    <name evidence="2" type="ORF">RSOLAG1IB_07745</name>
</gene>
<keyword evidence="3" id="KW-1185">Reference proteome</keyword>
<reference evidence="2 3" key="1">
    <citation type="submission" date="2014-11" db="EMBL/GenBank/DDBJ databases">
        <authorList>
            <person name="Wibberg Daniel"/>
        </authorList>
    </citation>
    <scope>NUCLEOTIDE SEQUENCE [LARGE SCALE GENOMIC DNA]</scope>
    <source>
        <strain evidence="2">Rhizoctonia solani AG1-IB 7/3/14</strain>
    </source>
</reference>
<proteinExistence type="predicted"/>
<protein>
    <submittedName>
        <fullName evidence="2">Uncharacterized protein</fullName>
    </submittedName>
</protein>
<organism evidence="2 3">
    <name type="scientific">Thanatephorus cucumeris (strain AG1-IB / isolate 7/3/14)</name>
    <name type="common">Lettuce bottom rot fungus</name>
    <name type="synonym">Rhizoctonia solani</name>
    <dbReference type="NCBI Taxonomy" id="1108050"/>
    <lineage>
        <taxon>Eukaryota</taxon>
        <taxon>Fungi</taxon>
        <taxon>Dikarya</taxon>
        <taxon>Basidiomycota</taxon>
        <taxon>Agaricomycotina</taxon>
        <taxon>Agaricomycetes</taxon>
        <taxon>Cantharellales</taxon>
        <taxon>Ceratobasidiaceae</taxon>
        <taxon>Rhizoctonia</taxon>
        <taxon>Rhizoctonia solani AG-1</taxon>
    </lineage>
</organism>
<dbReference type="AlphaFoldDB" id="A0A0B7FHC2"/>
<accession>A0A0B7FHC2</accession>
<feature type="signal peptide" evidence="1">
    <location>
        <begin position="1"/>
        <end position="19"/>
    </location>
</feature>
<name>A0A0B7FHC2_THACB</name>
<keyword evidence="1" id="KW-0732">Signal</keyword>
<dbReference type="EMBL" id="LN679121">
    <property type="protein sequence ID" value="CEL56359.1"/>
    <property type="molecule type" value="Genomic_DNA"/>
</dbReference>
<evidence type="ECO:0000256" key="1">
    <source>
        <dbReference type="SAM" id="SignalP"/>
    </source>
</evidence>
<evidence type="ECO:0000313" key="3">
    <source>
        <dbReference type="Proteomes" id="UP000059188"/>
    </source>
</evidence>
<evidence type="ECO:0000313" key="2">
    <source>
        <dbReference type="EMBL" id="CEL56359.1"/>
    </source>
</evidence>
<sequence>MRFTNLVLFALSSVSFAFAQTAKTDNDVYGFVSKLAIELQSGPASEVTPKITALTSQLQTLCGDPLPTDPDTRSRIAVQAAGIVKQVANQGMTVGPGGLGGDMQAAVKILLETMEQCVPGVNKDIARVPVGISPLVFMKNNAGDALKVLSDATRGPVNDGHDGLIDLGLGGVVKIEL</sequence>
<dbReference type="Proteomes" id="UP000059188">
    <property type="component" value="Unassembled WGS sequence"/>
</dbReference>
<dbReference type="OrthoDB" id="3170921at2759"/>
<feature type="chain" id="PRO_5002113986" evidence="1">
    <location>
        <begin position="20"/>
        <end position="177"/>
    </location>
</feature>